<dbReference type="Proteomes" id="UP001596138">
    <property type="component" value="Unassembled WGS sequence"/>
</dbReference>
<dbReference type="SUPFAM" id="SSF53474">
    <property type="entry name" value="alpha/beta-Hydrolases"/>
    <property type="match status" value="1"/>
</dbReference>
<proteinExistence type="predicted"/>
<name>A0ABW1T3J8_9ACTN</name>
<dbReference type="RefSeq" id="WP_386767416.1">
    <property type="nucleotide sequence ID" value="NZ_JBHSTI010000008.1"/>
</dbReference>
<dbReference type="Pfam" id="PF06821">
    <property type="entry name" value="Ser_hydrolase"/>
    <property type="match status" value="1"/>
</dbReference>
<comment type="caution">
    <text evidence="1">The sequence shown here is derived from an EMBL/GenBank/DDBJ whole genome shotgun (WGS) entry which is preliminary data.</text>
</comment>
<dbReference type="EMBL" id="JBHSTI010000008">
    <property type="protein sequence ID" value="MFC6238850.1"/>
    <property type="molecule type" value="Genomic_DNA"/>
</dbReference>
<gene>
    <name evidence="1" type="ORF">ACFQGU_13255</name>
</gene>
<reference evidence="2" key="1">
    <citation type="journal article" date="2019" name="Int. J. Syst. Evol. Microbiol.">
        <title>The Global Catalogue of Microorganisms (GCM) 10K type strain sequencing project: providing services to taxonomists for standard genome sequencing and annotation.</title>
        <authorList>
            <consortium name="The Broad Institute Genomics Platform"/>
            <consortium name="The Broad Institute Genome Sequencing Center for Infectious Disease"/>
            <person name="Wu L."/>
            <person name="Ma J."/>
        </authorList>
    </citation>
    <scope>NUCLEOTIDE SEQUENCE [LARGE SCALE GENOMIC DNA]</scope>
    <source>
        <strain evidence="2">CGMCC 4.7317</strain>
    </source>
</reference>
<evidence type="ECO:0000313" key="2">
    <source>
        <dbReference type="Proteomes" id="UP001596138"/>
    </source>
</evidence>
<protein>
    <submittedName>
        <fullName evidence="1">RBBP9/YdeN family alpha/beta hydrolase</fullName>
    </submittedName>
</protein>
<dbReference type="InterPro" id="IPR010662">
    <property type="entry name" value="RBBP9/YdeN"/>
</dbReference>
<keyword evidence="1" id="KW-0378">Hydrolase</keyword>
<dbReference type="Gene3D" id="3.40.50.1820">
    <property type="entry name" value="alpha/beta hydrolase"/>
    <property type="match status" value="1"/>
</dbReference>
<keyword evidence="2" id="KW-1185">Reference proteome</keyword>
<sequence>MTTQRFLVLHGLTNRRPEGHWERRLAAALRLAGHVVVYPQLPDTDSPDLTTWLDLLDAELAILDEAGDGPLTVVGHSLGAVAWLHAVARGLAVRPARVLLVAPAGHSALADAAPAFALRPADGSPTAEQVAASAGSTLLVWSGDDAWCDEGVDVVFGEPLGIPVVLVPGGGHLALGDGYGEWPDVIAWAESGAAAWPTRG</sequence>
<dbReference type="GO" id="GO:0016787">
    <property type="term" value="F:hydrolase activity"/>
    <property type="evidence" value="ECO:0007669"/>
    <property type="project" value="UniProtKB-KW"/>
</dbReference>
<dbReference type="InterPro" id="IPR029058">
    <property type="entry name" value="AB_hydrolase_fold"/>
</dbReference>
<accession>A0ABW1T3J8</accession>
<evidence type="ECO:0000313" key="1">
    <source>
        <dbReference type="EMBL" id="MFC6238850.1"/>
    </source>
</evidence>
<organism evidence="1 2">
    <name type="scientific">Longivirga aurantiaca</name>
    <dbReference type="NCBI Taxonomy" id="1837743"/>
    <lineage>
        <taxon>Bacteria</taxon>
        <taxon>Bacillati</taxon>
        <taxon>Actinomycetota</taxon>
        <taxon>Actinomycetes</taxon>
        <taxon>Sporichthyales</taxon>
        <taxon>Sporichthyaceae</taxon>
        <taxon>Longivirga</taxon>
    </lineage>
</organism>